<dbReference type="Proteomes" id="UP000245762">
    <property type="component" value="Unassembled WGS sequence"/>
</dbReference>
<dbReference type="EMBL" id="QGEG01000001">
    <property type="protein sequence ID" value="PWL40560.1"/>
    <property type="molecule type" value="Genomic_DNA"/>
</dbReference>
<dbReference type="InterPro" id="IPR000462">
    <property type="entry name" value="CDP-OH_P_trans"/>
</dbReference>
<dbReference type="GO" id="GO:0016780">
    <property type="term" value="F:phosphotransferase activity, for other substituted phosphate groups"/>
    <property type="evidence" value="ECO:0007669"/>
    <property type="project" value="InterPro"/>
</dbReference>
<comment type="similarity">
    <text evidence="2">Belongs to the CDP-alcohol phosphatidyltransferase class-I family.</text>
</comment>
<feature type="transmembrane region" description="Helical" evidence="3">
    <location>
        <begin position="92"/>
        <end position="113"/>
    </location>
</feature>
<dbReference type="GO" id="GO:0016020">
    <property type="term" value="C:membrane"/>
    <property type="evidence" value="ECO:0007669"/>
    <property type="project" value="InterPro"/>
</dbReference>
<dbReference type="AlphaFoldDB" id="A0A316LKD9"/>
<proteinExistence type="inferred from homology"/>
<dbReference type="InterPro" id="IPR048254">
    <property type="entry name" value="CDP_ALCOHOL_P_TRANSF_CS"/>
</dbReference>
<evidence type="ECO:0000313" key="4">
    <source>
        <dbReference type="EMBL" id="PWL40560.1"/>
    </source>
</evidence>
<keyword evidence="3" id="KW-0472">Membrane</keyword>
<gene>
    <name evidence="4" type="ORF">DKG77_06200</name>
</gene>
<dbReference type="InterPro" id="IPR043130">
    <property type="entry name" value="CDP-OH_PTrfase_TM_dom"/>
</dbReference>
<accession>A0A316LKD9</accession>
<dbReference type="Gene3D" id="1.20.120.1760">
    <property type="match status" value="1"/>
</dbReference>
<organism evidence="4 5">
    <name type="scientific">Flagellimonas aquimarina</name>
    <dbReference type="NCBI Taxonomy" id="2201895"/>
    <lineage>
        <taxon>Bacteria</taxon>
        <taxon>Pseudomonadati</taxon>
        <taxon>Bacteroidota</taxon>
        <taxon>Flavobacteriia</taxon>
        <taxon>Flavobacteriales</taxon>
        <taxon>Flavobacteriaceae</taxon>
        <taxon>Flagellimonas</taxon>
    </lineage>
</organism>
<dbReference type="Pfam" id="PF01066">
    <property type="entry name" value="CDP-OH_P_transf"/>
    <property type="match status" value="1"/>
</dbReference>
<keyword evidence="1 2" id="KW-0808">Transferase</keyword>
<evidence type="ECO:0000313" key="5">
    <source>
        <dbReference type="Proteomes" id="UP000245762"/>
    </source>
</evidence>
<feature type="transmembrane region" description="Helical" evidence="3">
    <location>
        <begin position="125"/>
        <end position="143"/>
    </location>
</feature>
<feature type="transmembrane region" description="Helical" evidence="3">
    <location>
        <begin position="149"/>
        <end position="172"/>
    </location>
</feature>
<keyword evidence="3" id="KW-1133">Transmembrane helix</keyword>
<dbReference type="PROSITE" id="PS00379">
    <property type="entry name" value="CDP_ALCOHOL_P_TRANSF"/>
    <property type="match status" value="1"/>
</dbReference>
<evidence type="ECO:0000256" key="1">
    <source>
        <dbReference type="ARBA" id="ARBA00022679"/>
    </source>
</evidence>
<dbReference type="GO" id="GO:0008654">
    <property type="term" value="P:phospholipid biosynthetic process"/>
    <property type="evidence" value="ECO:0007669"/>
    <property type="project" value="InterPro"/>
</dbReference>
<name>A0A316LKD9_9FLAO</name>
<sequence length="206" mass="23855">MTVFKKYNIADWFSFYRIATAPFLLVLIWLGERELFSWFLLVSYLTDAIDGFIARTLEITSARGSQIDSIGDQVTLVIGLIGLVFFEPDFIIKNLVLILIAFIPYLVQMGIALKKYGKPTAFHTYLAKLSAIVQGTFILWLLFFEPVYWLFYFMIVLGVLETVEEIILIFMYKNWVAGVKGIYWAVKDKRRLSKYGQNQMTRPNDA</sequence>
<protein>
    <submittedName>
        <fullName evidence="4">Phosphatidylglycerophosphate synthase</fullName>
    </submittedName>
</protein>
<dbReference type="OrthoDB" id="9785031at2"/>
<keyword evidence="5" id="KW-1185">Reference proteome</keyword>
<reference evidence="4 5" key="1">
    <citation type="submission" date="2018-05" db="EMBL/GenBank/DDBJ databases">
        <title>Complete genome sequence of Flagellimonas aquimarina ECD12 isolated from seaweed Ecklonia cava.</title>
        <authorList>
            <person name="Choi S."/>
            <person name="Seong C."/>
        </authorList>
    </citation>
    <scope>NUCLEOTIDE SEQUENCE [LARGE SCALE GENOMIC DNA]</scope>
    <source>
        <strain evidence="4 5">ECD12</strain>
    </source>
</reference>
<feature type="transmembrane region" description="Helical" evidence="3">
    <location>
        <begin position="12"/>
        <end position="30"/>
    </location>
</feature>
<keyword evidence="3" id="KW-0812">Transmembrane</keyword>
<evidence type="ECO:0000256" key="2">
    <source>
        <dbReference type="RuleBase" id="RU003750"/>
    </source>
</evidence>
<comment type="caution">
    <text evidence="4">The sequence shown here is derived from an EMBL/GenBank/DDBJ whole genome shotgun (WGS) entry which is preliminary data.</text>
</comment>
<evidence type="ECO:0000256" key="3">
    <source>
        <dbReference type="SAM" id="Phobius"/>
    </source>
</evidence>